<organism evidence="4 5">
    <name type="scientific">Rhizopus oryzae</name>
    <name type="common">Mucormycosis agent</name>
    <name type="synonym">Rhizopus arrhizus var. delemar</name>
    <dbReference type="NCBI Taxonomy" id="64495"/>
    <lineage>
        <taxon>Eukaryota</taxon>
        <taxon>Fungi</taxon>
        <taxon>Fungi incertae sedis</taxon>
        <taxon>Mucoromycota</taxon>
        <taxon>Mucoromycotina</taxon>
        <taxon>Mucoromycetes</taxon>
        <taxon>Mucorales</taxon>
        <taxon>Mucorineae</taxon>
        <taxon>Rhizopodaceae</taxon>
        <taxon>Rhizopus</taxon>
    </lineage>
</organism>
<dbReference type="Gene3D" id="3.30.70.330">
    <property type="match status" value="3"/>
</dbReference>
<dbReference type="InterPro" id="IPR012677">
    <property type="entry name" value="Nucleotide-bd_a/b_plait_sf"/>
</dbReference>
<proteinExistence type="predicted"/>
<feature type="domain" description="RRM" evidence="3">
    <location>
        <begin position="109"/>
        <end position="187"/>
    </location>
</feature>
<dbReference type="AlphaFoldDB" id="A0A9P6X9H1"/>
<dbReference type="PROSITE" id="PS50102">
    <property type="entry name" value="RRM"/>
    <property type="match status" value="3"/>
</dbReference>
<dbReference type="InterPro" id="IPR035979">
    <property type="entry name" value="RBD_domain_sf"/>
</dbReference>
<dbReference type="EMBL" id="JAANQT010000781">
    <property type="protein sequence ID" value="KAG1308423.1"/>
    <property type="molecule type" value="Genomic_DNA"/>
</dbReference>
<dbReference type="Proteomes" id="UP000716291">
    <property type="component" value="Unassembled WGS sequence"/>
</dbReference>
<dbReference type="SMART" id="SM00360">
    <property type="entry name" value="RRM"/>
    <property type="match status" value="3"/>
</dbReference>
<accession>A0A9P6X9H1</accession>
<dbReference type="SUPFAM" id="SSF54928">
    <property type="entry name" value="RNA-binding domain, RBD"/>
    <property type="match status" value="3"/>
</dbReference>
<evidence type="ECO:0000313" key="5">
    <source>
        <dbReference type="Proteomes" id="UP000716291"/>
    </source>
</evidence>
<dbReference type="GO" id="GO:0003729">
    <property type="term" value="F:mRNA binding"/>
    <property type="evidence" value="ECO:0007669"/>
    <property type="project" value="TreeGrafter"/>
</dbReference>
<dbReference type="CDD" id="cd12619">
    <property type="entry name" value="RRM2_PUB1"/>
    <property type="match status" value="1"/>
</dbReference>
<name>A0A9P6X9H1_RHIOR</name>
<dbReference type="PANTHER" id="PTHR48025:SF20">
    <property type="entry name" value="TIA1 CYTOTOXIC GRANULE ASSOCIATED RNA BINDING PROTEIN"/>
    <property type="match status" value="1"/>
</dbReference>
<dbReference type="GO" id="GO:0005634">
    <property type="term" value="C:nucleus"/>
    <property type="evidence" value="ECO:0007669"/>
    <property type="project" value="TreeGrafter"/>
</dbReference>
<comment type="caution">
    <text evidence="4">The sequence shown here is derived from an EMBL/GenBank/DDBJ whole genome shotgun (WGS) entry which is preliminary data.</text>
</comment>
<keyword evidence="5" id="KW-1185">Reference proteome</keyword>
<dbReference type="Pfam" id="PF00076">
    <property type="entry name" value="RRM_1"/>
    <property type="match status" value="3"/>
</dbReference>
<evidence type="ECO:0000256" key="2">
    <source>
        <dbReference type="PROSITE-ProRule" id="PRU00176"/>
    </source>
</evidence>
<reference evidence="4" key="1">
    <citation type="journal article" date="2020" name="Microb. Genom.">
        <title>Genetic diversity of clinical and environmental Mucorales isolates obtained from an investigation of mucormycosis cases among solid organ transplant recipients.</title>
        <authorList>
            <person name="Nguyen M.H."/>
            <person name="Kaul D."/>
            <person name="Muto C."/>
            <person name="Cheng S.J."/>
            <person name="Richter R.A."/>
            <person name="Bruno V.M."/>
            <person name="Liu G."/>
            <person name="Beyhan S."/>
            <person name="Sundermann A.J."/>
            <person name="Mounaud S."/>
            <person name="Pasculle A.W."/>
            <person name="Nierman W.C."/>
            <person name="Driscoll E."/>
            <person name="Cumbie R."/>
            <person name="Clancy C.J."/>
            <person name="Dupont C.L."/>
        </authorList>
    </citation>
    <scope>NUCLEOTIDE SEQUENCE</scope>
    <source>
        <strain evidence="4">GL11</strain>
    </source>
</reference>
<evidence type="ECO:0000313" key="4">
    <source>
        <dbReference type="EMBL" id="KAG1308423.1"/>
    </source>
</evidence>
<keyword evidence="1 2" id="KW-0694">RNA-binding</keyword>
<protein>
    <recommendedName>
        <fullName evidence="3">RRM domain-containing protein</fullName>
    </recommendedName>
</protein>
<dbReference type="InterPro" id="IPR000504">
    <property type="entry name" value="RRM_dom"/>
</dbReference>
<dbReference type="PANTHER" id="PTHR48025">
    <property type="entry name" value="OS02G0815200 PROTEIN"/>
    <property type="match status" value="1"/>
</dbReference>
<evidence type="ECO:0000256" key="1">
    <source>
        <dbReference type="ARBA" id="ARBA00022884"/>
    </source>
</evidence>
<dbReference type="OrthoDB" id="8093034at2759"/>
<evidence type="ECO:0000259" key="3">
    <source>
        <dbReference type="PROSITE" id="PS50102"/>
    </source>
</evidence>
<gene>
    <name evidence="4" type="ORF">G6F64_006051</name>
</gene>
<feature type="domain" description="RRM" evidence="3">
    <location>
        <begin position="13"/>
        <end position="93"/>
    </location>
</feature>
<feature type="domain" description="RRM" evidence="3">
    <location>
        <begin position="216"/>
        <end position="288"/>
    </location>
</feature>
<sequence length="331" mass="37414">MDFVSNGNNNPASTIYIGNLDPRVNETMLHEIFATVGPVAGVKIITVRKYNQLGAVNYGFVEFFDPRIAEQAIQDMNGRKIFNYEIRANWAQPSSSVQQTIKEDTTHHFHIFVGDLAPEITNETLAQAFSVFGTMSEAHVMWDPISGKSRGFGFVAFRDKADAEKAIATMNGEWLGTRPVRCNWATQKGQTAMPMPQPGQQLPYEIVVQQTPAYVTSIYVGNIPPHVSQNDLVQQFQRFGFVTEVKFQADRGFAFVKMDTHENAANAIVHLQNMIIHGNITKLSWGKDRPPQGYQNYSQHNPMQYGQRQPNMFGVHPQLYAFQNNHMEGQW</sequence>
<dbReference type="InterPro" id="IPR050502">
    <property type="entry name" value="Euk_RNA-bind_prot"/>
</dbReference>